<dbReference type="PRINTS" id="PR01450">
    <property type="entry name" value="BKCHANNELB"/>
</dbReference>
<proteinExistence type="predicted"/>
<comment type="subcellular location">
    <subcellularLocation>
        <location evidence="1">Membrane</location>
        <topology evidence="1">Multi-pass membrane protein</topology>
    </subcellularLocation>
</comment>
<reference evidence="12" key="1">
    <citation type="submission" date="2025-08" db="UniProtKB">
        <authorList>
            <consortium name="RefSeq"/>
        </authorList>
    </citation>
    <scope>IDENTIFICATION</scope>
    <source>
        <strain evidence="12">Quisiro</strain>
        <tissue evidence="12">Liver</tissue>
    </source>
</reference>
<evidence type="ECO:0000313" key="12">
    <source>
        <dbReference type="RefSeq" id="XP_013881225.1"/>
    </source>
</evidence>
<dbReference type="GeneID" id="106530183"/>
<evidence type="ECO:0000259" key="10">
    <source>
        <dbReference type="Pfam" id="PF09303"/>
    </source>
</evidence>
<sequence>MHQRTFQWSYRSASATRSGPGSSEKMFFVAGVKNTSGSGRENEKRSIYQTFREVDLLNKKKPVTALKPGEDRAVLLGLGMILASFMMYFVLGITILRSYADSVWTEEGLCVVLNATLTGDVNCSYSCGSDCWRGSRYPCLQVYVSLNNTGRHSRLHYNEETQDASSECVYAPRCQKDSAAMHSAVMNISERLKVDQQVPCFYDPNEHREMVLLTRIYDHSVVLHSLLWPSCTLAGGALIVVMVKLTQYLSRLCEQMGRIKR</sequence>
<dbReference type="AlphaFoldDB" id="A0A2I4CMJ4"/>
<evidence type="ECO:0000256" key="2">
    <source>
        <dbReference type="ARBA" id="ARBA00022448"/>
    </source>
</evidence>
<dbReference type="InterPro" id="IPR015382">
    <property type="entry name" value="KCNMB2_ball_chain_dom"/>
</dbReference>
<gene>
    <name evidence="12" type="primary">LOC106530183</name>
</gene>
<keyword evidence="2" id="KW-0813">Transport</keyword>
<dbReference type="Pfam" id="PF09303">
    <property type="entry name" value="KcnmB2_inactiv"/>
    <property type="match status" value="1"/>
</dbReference>
<keyword evidence="8 12" id="KW-0407">Ion channel</keyword>
<feature type="transmembrane region" description="Helical" evidence="9">
    <location>
        <begin position="73"/>
        <end position="96"/>
    </location>
</feature>
<dbReference type="Proteomes" id="UP000192220">
    <property type="component" value="Unplaced"/>
</dbReference>
<dbReference type="InParanoid" id="A0A2I4CMJ4"/>
<evidence type="ECO:0000256" key="4">
    <source>
        <dbReference type="ARBA" id="ARBA00022989"/>
    </source>
</evidence>
<protein>
    <submittedName>
        <fullName evidence="12">Calcium-activated potassium channel subunit beta-2 isoform X1</fullName>
    </submittedName>
</protein>
<evidence type="ECO:0000256" key="3">
    <source>
        <dbReference type="ARBA" id="ARBA00022692"/>
    </source>
</evidence>
<dbReference type="PANTHER" id="PTHR10258:SF5">
    <property type="entry name" value="CALCIUM-ACTIVATED POTASSIUM CHANNEL SUBUNIT BETA-2"/>
    <property type="match status" value="1"/>
</dbReference>
<dbReference type="InterPro" id="IPR003930">
    <property type="entry name" value="K_chnl_Ca-activ_BK_bsu"/>
</dbReference>
<keyword evidence="4 9" id="KW-1133">Transmembrane helix</keyword>
<dbReference type="InterPro" id="IPR037096">
    <property type="entry name" value="KCNMB2_ball/chain_dom_sf"/>
</dbReference>
<dbReference type="GO" id="GO:0005513">
    <property type="term" value="P:detection of calcium ion"/>
    <property type="evidence" value="ECO:0007669"/>
    <property type="project" value="TreeGrafter"/>
</dbReference>
<dbReference type="Gene3D" id="4.10.81.20">
    <property type="entry name" value="KCNMB2, ball/chain domain"/>
    <property type="match status" value="1"/>
</dbReference>
<organism evidence="11 12">
    <name type="scientific">Austrofundulus limnaeus</name>
    <name type="common">Annual killifish</name>
    <dbReference type="NCBI Taxonomy" id="52670"/>
    <lineage>
        <taxon>Eukaryota</taxon>
        <taxon>Metazoa</taxon>
        <taxon>Chordata</taxon>
        <taxon>Craniata</taxon>
        <taxon>Vertebrata</taxon>
        <taxon>Euteleostomi</taxon>
        <taxon>Actinopterygii</taxon>
        <taxon>Neopterygii</taxon>
        <taxon>Teleostei</taxon>
        <taxon>Neoteleostei</taxon>
        <taxon>Acanthomorphata</taxon>
        <taxon>Ovalentaria</taxon>
        <taxon>Atherinomorphae</taxon>
        <taxon>Cyprinodontiformes</taxon>
        <taxon>Rivulidae</taxon>
        <taxon>Austrofundulus</taxon>
    </lineage>
</organism>
<dbReference type="OrthoDB" id="5962477at2759"/>
<dbReference type="PANTHER" id="PTHR10258">
    <property type="entry name" value="CALCIUM-ACTIVATED POTASSIUM CHANNEL SUBUNIT BETA"/>
    <property type="match status" value="1"/>
</dbReference>
<dbReference type="KEGG" id="alim:106530183"/>
<dbReference type="GO" id="GO:0008076">
    <property type="term" value="C:voltage-gated potassium channel complex"/>
    <property type="evidence" value="ECO:0007669"/>
    <property type="project" value="TreeGrafter"/>
</dbReference>
<evidence type="ECO:0000256" key="8">
    <source>
        <dbReference type="ARBA" id="ARBA00023303"/>
    </source>
</evidence>
<dbReference type="GO" id="GO:0015269">
    <property type="term" value="F:calcium-activated potassium channel activity"/>
    <property type="evidence" value="ECO:0007669"/>
    <property type="project" value="InterPro"/>
</dbReference>
<keyword evidence="3 9" id="KW-0812">Transmembrane</keyword>
<evidence type="ECO:0000256" key="5">
    <source>
        <dbReference type="ARBA" id="ARBA00023065"/>
    </source>
</evidence>
<keyword evidence="5" id="KW-0406">Ion transport</keyword>
<evidence type="ECO:0000256" key="6">
    <source>
        <dbReference type="ARBA" id="ARBA00023136"/>
    </source>
</evidence>
<feature type="domain" description="KCNMB2 ball/chain" evidence="10">
    <location>
        <begin position="38"/>
        <end position="57"/>
    </location>
</feature>
<evidence type="ECO:0000256" key="7">
    <source>
        <dbReference type="ARBA" id="ARBA00023180"/>
    </source>
</evidence>
<evidence type="ECO:0000256" key="9">
    <source>
        <dbReference type="SAM" id="Phobius"/>
    </source>
</evidence>
<evidence type="ECO:0000313" key="11">
    <source>
        <dbReference type="Proteomes" id="UP000192220"/>
    </source>
</evidence>
<dbReference type="RefSeq" id="XP_013881225.1">
    <property type="nucleotide sequence ID" value="XM_014025771.1"/>
</dbReference>
<keyword evidence="11" id="KW-1185">Reference proteome</keyword>
<evidence type="ECO:0000256" key="1">
    <source>
        <dbReference type="ARBA" id="ARBA00004141"/>
    </source>
</evidence>
<dbReference type="Pfam" id="PF03185">
    <property type="entry name" value="CaKB"/>
    <property type="match status" value="1"/>
</dbReference>
<keyword evidence="7" id="KW-0325">Glycoprotein</keyword>
<keyword evidence="6 9" id="KW-0472">Membrane</keyword>
<name>A0A2I4CMJ4_AUSLI</name>
<dbReference type="STRING" id="52670.A0A2I4CMJ4"/>
<dbReference type="GO" id="GO:0015459">
    <property type="term" value="F:potassium channel regulator activity"/>
    <property type="evidence" value="ECO:0007669"/>
    <property type="project" value="TreeGrafter"/>
</dbReference>
<feature type="transmembrane region" description="Helical" evidence="9">
    <location>
        <begin position="226"/>
        <end position="246"/>
    </location>
</feature>
<accession>A0A2I4CMJ4</accession>